<comment type="caution">
    <text evidence="3">The sequence shown here is derived from an EMBL/GenBank/DDBJ whole genome shotgun (WGS) entry which is preliminary data.</text>
</comment>
<feature type="domain" description="PrcB C-terminal" evidence="2">
    <location>
        <begin position="88"/>
        <end position="144"/>
    </location>
</feature>
<feature type="signal peptide" evidence="1">
    <location>
        <begin position="1"/>
        <end position="22"/>
    </location>
</feature>
<dbReference type="GO" id="GO:0006508">
    <property type="term" value="P:proteolysis"/>
    <property type="evidence" value="ECO:0007669"/>
    <property type="project" value="UniProtKB-KW"/>
</dbReference>
<name>A0A3P3WE52_9FLAO</name>
<evidence type="ECO:0000259" key="2">
    <source>
        <dbReference type="Pfam" id="PF14343"/>
    </source>
</evidence>
<dbReference type="GO" id="GO:0008233">
    <property type="term" value="F:peptidase activity"/>
    <property type="evidence" value="ECO:0007669"/>
    <property type="project" value="UniProtKB-KW"/>
</dbReference>
<accession>A0A3P3WE52</accession>
<dbReference type="InterPro" id="IPR025748">
    <property type="entry name" value="PrcB_C_dom"/>
</dbReference>
<dbReference type="AlphaFoldDB" id="A0A3P3WE52"/>
<proteinExistence type="predicted"/>
<dbReference type="Pfam" id="PF14343">
    <property type="entry name" value="PrcB_C"/>
    <property type="match status" value="1"/>
</dbReference>
<protein>
    <submittedName>
        <fullName evidence="3">Protease complex subunit PrcB family protein</fullName>
    </submittedName>
</protein>
<dbReference type="Proteomes" id="UP000271937">
    <property type="component" value="Unassembled WGS sequence"/>
</dbReference>
<feature type="chain" id="PRO_5017934488" evidence="1">
    <location>
        <begin position="23"/>
        <end position="152"/>
    </location>
</feature>
<keyword evidence="4" id="KW-1185">Reference proteome</keyword>
<dbReference type="OrthoDB" id="1377159at2"/>
<dbReference type="RefSeq" id="WP_125011742.1">
    <property type="nucleotide sequence ID" value="NZ_RQVR01000003.1"/>
</dbReference>
<keyword evidence="1" id="KW-0732">Signal</keyword>
<sequence>MKKIVLVPFVLLLFSCDSTKIANETAEKPVTEQKKTSEKLYTILSESDYQGKEARSFEIIKDNEGLSKLYASVNDEQVPKIDFSKERIVALFLGQKNTGGYSIKVKNVVEKGGKIYVSVEETAPKPGGMATMAISNPYTIVKINATKDIVFE</sequence>
<dbReference type="EMBL" id="RQVR01000003">
    <property type="protein sequence ID" value="RRJ93425.1"/>
    <property type="molecule type" value="Genomic_DNA"/>
</dbReference>
<evidence type="ECO:0000256" key="1">
    <source>
        <dbReference type="SAM" id="SignalP"/>
    </source>
</evidence>
<dbReference type="PROSITE" id="PS51257">
    <property type="entry name" value="PROKAR_LIPOPROTEIN"/>
    <property type="match status" value="1"/>
</dbReference>
<keyword evidence="3" id="KW-0378">Hydrolase</keyword>
<keyword evidence="3" id="KW-0645">Protease</keyword>
<evidence type="ECO:0000313" key="4">
    <source>
        <dbReference type="Proteomes" id="UP000271937"/>
    </source>
</evidence>
<gene>
    <name evidence="3" type="ORF">EG849_03710</name>
</gene>
<organism evidence="3 4">
    <name type="scientific">Flavobacterium macacae</name>
    <dbReference type="NCBI Taxonomy" id="2488993"/>
    <lineage>
        <taxon>Bacteria</taxon>
        <taxon>Pseudomonadati</taxon>
        <taxon>Bacteroidota</taxon>
        <taxon>Flavobacteriia</taxon>
        <taxon>Flavobacteriales</taxon>
        <taxon>Flavobacteriaceae</taxon>
        <taxon>Flavobacterium</taxon>
    </lineage>
</organism>
<reference evidence="3 4" key="1">
    <citation type="submission" date="2018-11" db="EMBL/GenBank/DDBJ databases">
        <title>Flavobacterium sp. nov., YIM 102600 draft genome.</title>
        <authorList>
            <person name="Li G."/>
            <person name="Jiang Y."/>
        </authorList>
    </citation>
    <scope>NUCLEOTIDE SEQUENCE [LARGE SCALE GENOMIC DNA]</scope>
    <source>
        <strain evidence="3 4">YIM 102600</strain>
    </source>
</reference>
<evidence type="ECO:0000313" key="3">
    <source>
        <dbReference type="EMBL" id="RRJ93425.1"/>
    </source>
</evidence>